<accession>A0A8H3TN60</accession>
<evidence type="ECO:0000313" key="3">
    <source>
        <dbReference type="Proteomes" id="UP000620104"/>
    </source>
</evidence>
<protein>
    <recommendedName>
        <fullName evidence="4">F-box domain-containing protein</fullName>
    </recommendedName>
</protein>
<evidence type="ECO:0000256" key="1">
    <source>
        <dbReference type="SAM" id="MobiDB-lite"/>
    </source>
</evidence>
<feature type="compositionally biased region" description="Acidic residues" evidence="1">
    <location>
        <begin position="276"/>
        <end position="290"/>
    </location>
</feature>
<gene>
    <name evidence="2" type="ORF">NliqN6_0584</name>
</gene>
<proteinExistence type="predicted"/>
<feature type="region of interest" description="Disordered" evidence="1">
    <location>
        <begin position="459"/>
        <end position="507"/>
    </location>
</feature>
<feature type="compositionally biased region" description="Polar residues" evidence="1">
    <location>
        <begin position="646"/>
        <end position="656"/>
    </location>
</feature>
<dbReference type="Proteomes" id="UP000620104">
    <property type="component" value="Unassembled WGS sequence"/>
</dbReference>
<feature type="region of interest" description="Disordered" evidence="1">
    <location>
        <begin position="635"/>
        <end position="677"/>
    </location>
</feature>
<feature type="region of interest" description="Disordered" evidence="1">
    <location>
        <begin position="247"/>
        <end position="298"/>
    </location>
</feature>
<keyword evidence="3" id="KW-1185">Reference proteome</keyword>
<feature type="compositionally biased region" description="Basic and acidic residues" evidence="1">
    <location>
        <begin position="459"/>
        <end position="469"/>
    </location>
</feature>
<feature type="region of interest" description="Disordered" evidence="1">
    <location>
        <begin position="1"/>
        <end position="42"/>
    </location>
</feature>
<dbReference type="OrthoDB" id="3353982at2759"/>
<feature type="compositionally biased region" description="Polar residues" evidence="1">
    <location>
        <begin position="250"/>
        <end position="273"/>
    </location>
</feature>
<dbReference type="EMBL" id="BLZA01000007">
    <property type="protein sequence ID" value="GHJ84182.1"/>
    <property type="molecule type" value="Genomic_DNA"/>
</dbReference>
<evidence type="ECO:0000313" key="2">
    <source>
        <dbReference type="EMBL" id="GHJ84182.1"/>
    </source>
</evidence>
<evidence type="ECO:0008006" key="4">
    <source>
        <dbReference type="Google" id="ProtNLM"/>
    </source>
</evidence>
<organism evidence="2 3">
    <name type="scientific">Naganishia liquefaciens</name>
    <dbReference type="NCBI Taxonomy" id="104408"/>
    <lineage>
        <taxon>Eukaryota</taxon>
        <taxon>Fungi</taxon>
        <taxon>Dikarya</taxon>
        <taxon>Basidiomycota</taxon>
        <taxon>Agaricomycotina</taxon>
        <taxon>Tremellomycetes</taxon>
        <taxon>Filobasidiales</taxon>
        <taxon>Filobasidiaceae</taxon>
        <taxon>Naganishia</taxon>
    </lineage>
</organism>
<feature type="compositionally biased region" description="Polar residues" evidence="1">
    <location>
        <begin position="495"/>
        <end position="505"/>
    </location>
</feature>
<sequence>MSGQTSLMDRPTGLETPHINNDAHHFETPASKYDDYEERETEKTTIYDLPPEILDLFLENVSPSELQRTALSIQQVFPGLAVSESHIFRHLRVTGPSQLKPLWKRLREDKSEGEGRLIRAVRTFTMATFRGDADILNNILRLIPDIEAMILNMGTNFAPEHLVEAFERPRPKIQRIELRFRPYVDKASYYQFLKGSYFDTAIETMIRTWPPTPTFTRLAIVQDIPPRFSVPHLAKSLMNRLKLDDAKDSTGISSSVTTDVSGNPSTAASTLNSADASEDEFAEEEMEDTTPVEPRGYTGHGPFPFLSDKLDAAKPRTFAQPLVFHDIRCLQRLAVSDAAKYITHLRLRAPGKDIARVLSEMGEGKMARQHFPQLRFLDLSTTNLRHDGSFGLLVKRYDKLEHLVLDRTNIFGFQGKDAGSELCAELGKGIVMAGLARSKEREREIASWDLAQRRRAAERERARVRELSRRPAAIQEDAEGASDGDSDSANENRQHAQPTLASSPTHMAPLVIDLHSRNRRRNIRSAAHSTFSIRENSRRGHRSGNSVEMDDDLMIAPPDTLSLVLPPLPTLKTLNLGGEGGSNMTPQRAAEWDRKLHVGWKDGLEKLYDWAQRVGEKYERAVKAARQWEMQDSVNVGLRAGPSKGKQASNSRKTPVSSSSSSSSANAKSKTRPPLNIRLYRYPTADESKRDIVFPEDDPATGLVAVNPAEEDWKLAYTSAITDAEAWCAAIDAGRSLDDLYREERGRMVLLCTVPDCEGPMRKSEDGKREDGRSGMSLVNGKIVLKGDMQHRQGCGHLLARQTFGGDAM</sequence>
<comment type="caution">
    <text evidence="2">The sequence shown here is derived from an EMBL/GenBank/DDBJ whole genome shotgun (WGS) entry which is preliminary data.</text>
</comment>
<dbReference type="AlphaFoldDB" id="A0A8H3TN60"/>
<name>A0A8H3TN60_9TREE</name>
<reference evidence="2" key="1">
    <citation type="submission" date="2020-07" db="EMBL/GenBank/DDBJ databases">
        <title>Draft Genome Sequence of a Deep-Sea Yeast, Naganishia (Cryptococcus) liquefaciens strain N6.</title>
        <authorList>
            <person name="Han Y.W."/>
            <person name="Kajitani R."/>
            <person name="Morimoto H."/>
            <person name="Parhat M."/>
            <person name="Tsubouchi H."/>
            <person name="Bakenova O."/>
            <person name="Ogata M."/>
            <person name="Argunhan B."/>
            <person name="Aoki R."/>
            <person name="Kajiwara S."/>
            <person name="Itoh T."/>
            <person name="Iwasaki H."/>
        </authorList>
    </citation>
    <scope>NUCLEOTIDE SEQUENCE</scope>
    <source>
        <strain evidence="2">N6</strain>
    </source>
</reference>
<feature type="compositionally biased region" description="Acidic residues" evidence="1">
    <location>
        <begin position="476"/>
        <end position="488"/>
    </location>
</feature>